<dbReference type="EMBL" id="MT270118">
    <property type="protein sequence ID" value="QNR39839.1"/>
    <property type="molecule type" value="Genomic_DNA"/>
</dbReference>
<comment type="similarity">
    <text evidence="1">Belongs to the universal ribosomal protein uS3 family.</text>
</comment>
<name>A0A7H0WBB0_CYACA</name>
<keyword evidence="3" id="KW-0687">Ribonucleoprotein</keyword>
<evidence type="ECO:0000256" key="2">
    <source>
        <dbReference type="ARBA" id="ARBA00022980"/>
    </source>
</evidence>
<dbReference type="SUPFAM" id="SSF54821">
    <property type="entry name" value="Ribosomal protein S3 C-terminal domain"/>
    <property type="match status" value="1"/>
</dbReference>
<keyword evidence="5" id="KW-0496">Mitochondrion</keyword>
<reference evidence="5" key="1">
    <citation type="journal article" date="2020" name="BMC Evol. Biol.">
        <title>Potential causes and consequences of rapid mitochondrial genome evolution in thermoacidophilic Galdieria (Rhodophyta).</title>
        <authorList>
            <person name="Cho C.H."/>
            <person name="Park S.I."/>
            <person name="Ciniglia C."/>
            <person name="Yang E.C."/>
            <person name="Graf L."/>
            <person name="Bhattacharya D."/>
            <person name="Yoon H.S."/>
        </authorList>
    </citation>
    <scope>NUCLEOTIDE SEQUENCE</scope>
    <source>
        <strain evidence="5">ACUF 019</strain>
    </source>
</reference>
<dbReference type="GeneID" id="63062172"/>
<keyword evidence="4" id="KW-0732">Signal</keyword>
<geneLocation type="mitochondrion" evidence="5"/>
<evidence type="ECO:0000256" key="4">
    <source>
        <dbReference type="SAM" id="SignalP"/>
    </source>
</evidence>
<feature type="signal peptide" evidence="4">
    <location>
        <begin position="1"/>
        <end position="23"/>
    </location>
</feature>
<sequence length="250" mass="29451">MGHKTSPFAFRLGFLSLWPFEWCSNNYSEVSSKNILIFNYLKRILYENNIILGDFAVSFKFGKVFVNLTYYQLEIKNLSYKSKQVGLQSSFPLYYRKKKHYYQKGTIWEEIHSFLQYEYNITVDLKFYNRLNIFDHVNFISGYLRFKIESSFFSKIYLIQLCNEFNMLNNLIIYSGFYKSNCFVLQGLKILCFGRLIGLQNKISVVEHIASGPMPLQSKNQLILSSFETANTKHGLCGIKVYLYYKCLGE</sequence>
<keyword evidence="2 5" id="KW-0689">Ribosomal protein</keyword>
<dbReference type="Gene3D" id="3.30.1140.32">
    <property type="entry name" value="Ribosomal protein S3, C-terminal domain"/>
    <property type="match status" value="1"/>
</dbReference>
<feature type="chain" id="PRO_5028873512" evidence="4">
    <location>
        <begin position="24"/>
        <end position="250"/>
    </location>
</feature>
<evidence type="ECO:0000313" key="5">
    <source>
        <dbReference type="EMBL" id="QNR39839.1"/>
    </source>
</evidence>
<gene>
    <name evidence="5" type="primary">rps3</name>
    <name evidence="5" type="ORF">CDCA_ACUF019_027</name>
</gene>
<evidence type="ECO:0000256" key="1">
    <source>
        <dbReference type="ARBA" id="ARBA00010761"/>
    </source>
</evidence>
<protein>
    <submittedName>
        <fullName evidence="5">30S ribosomal protein S3</fullName>
    </submittedName>
</protein>
<proteinExistence type="inferred from homology"/>
<dbReference type="InterPro" id="IPR036419">
    <property type="entry name" value="Ribosomal_S3_C_sf"/>
</dbReference>
<organism evidence="5">
    <name type="scientific">Cyanidium caldarium</name>
    <name type="common">Red alga</name>
    <dbReference type="NCBI Taxonomy" id="2771"/>
    <lineage>
        <taxon>Eukaryota</taxon>
        <taxon>Rhodophyta</taxon>
        <taxon>Bangiophyceae</taxon>
        <taxon>Cyanidiales</taxon>
        <taxon>Cyanidiaceae</taxon>
        <taxon>Cyanidium</taxon>
    </lineage>
</organism>
<evidence type="ECO:0000256" key="3">
    <source>
        <dbReference type="ARBA" id="ARBA00023274"/>
    </source>
</evidence>
<accession>A0A7H0WBB0</accession>
<dbReference type="RefSeq" id="YP_010007671.1">
    <property type="nucleotide sequence ID" value="NC_053320.1"/>
</dbReference>
<dbReference type="GO" id="GO:0005840">
    <property type="term" value="C:ribosome"/>
    <property type="evidence" value="ECO:0007669"/>
    <property type="project" value="UniProtKB-KW"/>
</dbReference>
<dbReference type="AlphaFoldDB" id="A0A7H0WBB0"/>
<dbReference type="GO" id="GO:1990904">
    <property type="term" value="C:ribonucleoprotein complex"/>
    <property type="evidence" value="ECO:0007669"/>
    <property type="project" value="UniProtKB-KW"/>
</dbReference>